<evidence type="ECO:0000313" key="1">
    <source>
        <dbReference type="EMBL" id="MPN19666.1"/>
    </source>
</evidence>
<dbReference type="Pfam" id="PF02082">
    <property type="entry name" value="Rrf2"/>
    <property type="match status" value="1"/>
</dbReference>
<dbReference type="PANTHER" id="PTHR33221">
    <property type="entry name" value="WINGED HELIX-TURN-HELIX TRANSCRIPTIONAL REGULATOR, RRF2 FAMILY"/>
    <property type="match status" value="1"/>
</dbReference>
<name>A0A645G0J5_9ZZZZ</name>
<dbReference type="Gene3D" id="1.10.10.10">
    <property type="entry name" value="Winged helix-like DNA-binding domain superfamily/Winged helix DNA-binding domain"/>
    <property type="match status" value="1"/>
</dbReference>
<dbReference type="InterPro" id="IPR036388">
    <property type="entry name" value="WH-like_DNA-bd_sf"/>
</dbReference>
<dbReference type="InterPro" id="IPR036390">
    <property type="entry name" value="WH_DNA-bd_sf"/>
</dbReference>
<dbReference type="PROSITE" id="PS51197">
    <property type="entry name" value="HTH_RRF2_2"/>
    <property type="match status" value="1"/>
</dbReference>
<organism evidence="1">
    <name type="scientific">bioreactor metagenome</name>
    <dbReference type="NCBI Taxonomy" id="1076179"/>
    <lineage>
        <taxon>unclassified sequences</taxon>
        <taxon>metagenomes</taxon>
        <taxon>ecological metagenomes</taxon>
    </lineage>
</organism>
<dbReference type="GO" id="GO:0005829">
    <property type="term" value="C:cytosol"/>
    <property type="evidence" value="ECO:0007669"/>
    <property type="project" value="TreeGrafter"/>
</dbReference>
<protein>
    <submittedName>
        <fullName evidence="1">HTH-type transcriptional repressor NsrR</fullName>
    </submittedName>
</protein>
<dbReference type="EMBL" id="VSSQ01067266">
    <property type="protein sequence ID" value="MPN19666.1"/>
    <property type="molecule type" value="Genomic_DNA"/>
</dbReference>
<dbReference type="AlphaFoldDB" id="A0A645G0J5"/>
<dbReference type="SUPFAM" id="SSF46785">
    <property type="entry name" value="Winged helix' DNA-binding domain"/>
    <property type="match status" value="1"/>
</dbReference>
<proteinExistence type="predicted"/>
<dbReference type="PANTHER" id="PTHR33221:SF15">
    <property type="entry name" value="HTH-TYPE TRANSCRIPTIONAL REGULATOR YWGB-RELATED"/>
    <property type="match status" value="1"/>
</dbReference>
<reference evidence="1" key="1">
    <citation type="submission" date="2019-08" db="EMBL/GenBank/DDBJ databases">
        <authorList>
            <person name="Kucharzyk K."/>
            <person name="Murdoch R.W."/>
            <person name="Higgins S."/>
            <person name="Loffler F."/>
        </authorList>
    </citation>
    <scope>NUCLEOTIDE SEQUENCE</scope>
</reference>
<gene>
    <name evidence="1" type="primary">nsrR_18</name>
    <name evidence="1" type="ORF">SDC9_167038</name>
</gene>
<accession>A0A645G0J5</accession>
<comment type="caution">
    <text evidence="1">The sequence shown here is derived from an EMBL/GenBank/DDBJ whole genome shotgun (WGS) entry which is preliminary data.</text>
</comment>
<sequence length="93" mass="10606">MILSKTSEYALRILAFMSKNEDKLYSAKFLVDTLQISDKYLRRLMTDLTKAGFIYSVQGRDGGYRFAKSTNEIYLGQIIDAVEGINKYTSCIT</sequence>
<dbReference type="GO" id="GO:0003700">
    <property type="term" value="F:DNA-binding transcription factor activity"/>
    <property type="evidence" value="ECO:0007669"/>
    <property type="project" value="TreeGrafter"/>
</dbReference>
<dbReference type="NCBIfam" id="TIGR00738">
    <property type="entry name" value="rrf2_super"/>
    <property type="match status" value="1"/>
</dbReference>
<dbReference type="InterPro" id="IPR000944">
    <property type="entry name" value="Tscrpt_reg_Rrf2"/>
</dbReference>